<sequence length="130" mass="14182">MENVMFGCGHWNTGLFHRAAGLLGLGRGAMSFSLQLQSIYGNSFSYYLEDRNSDGSVSSKLIFGEDKDLFHPGQVNLGPWGGPQNLGRDVAGGFGWLRKSINSDTTLSYFAEAAYNNSSGDRKGCSSRWL</sequence>
<keyword evidence="2" id="KW-1185">Reference proteome</keyword>
<proteinExistence type="predicted"/>
<protein>
    <submittedName>
        <fullName evidence="1">Uncharacterized protein</fullName>
    </submittedName>
</protein>
<name>A0ACB9M611_9MYRT</name>
<dbReference type="EMBL" id="CM042889">
    <property type="protein sequence ID" value="KAI4319708.1"/>
    <property type="molecule type" value="Genomic_DNA"/>
</dbReference>
<dbReference type="Proteomes" id="UP001057402">
    <property type="component" value="Chromosome 10"/>
</dbReference>
<organism evidence="1 2">
    <name type="scientific">Melastoma candidum</name>
    <dbReference type="NCBI Taxonomy" id="119954"/>
    <lineage>
        <taxon>Eukaryota</taxon>
        <taxon>Viridiplantae</taxon>
        <taxon>Streptophyta</taxon>
        <taxon>Embryophyta</taxon>
        <taxon>Tracheophyta</taxon>
        <taxon>Spermatophyta</taxon>
        <taxon>Magnoliopsida</taxon>
        <taxon>eudicotyledons</taxon>
        <taxon>Gunneridae</taxon>
        <taxon>Pentapetalae</taxon>
        <taxon>rosids</taxon>
        <taxon>malvids</taxon>
        <taxon>Myrtales</taxon>
        <taxon>Melastomataceae</taxon>
        <taxon>Melastomatoideae</taxon>
        <taxon>Melastomateae</taxon>
        <taxon>Melastoma</taxon>
    </lineage>
</organism>
<evidence type="ECO:0000313" key="2">
    <source>
        <dbReference type="Proteomes" id="UP001057402"/>
    </source>
</evidence>
<comment type="caution">
    <text evidence="1">The sequence shown here is derived from an EMBL/GenBank/DDBJ whole genome shotgun (WGS) entry which is preliminary data.</text>
</comment>
<accession>A0ACB9M611</accession>
<gene>
    <name evidence="1" type="ORF">MLD38_033277</name>
</gene>
<evidence type="ECO:0000313" key="1">
    <source>
        <dbReference type="EMBL" id="KAI4319708.1"/>
    </source>
</evidence>
<reference evidence="2" key="1">
    <citation type="journal article" date="2023" name="Front. Plant Sci.">
        <title>Chromosomal-level genome assembly of Melastoma candidum provides insights into trichome evolution.</title>
        <authorList>
            <person name="Zhong Y."/>
            <person name="Wu W."/>
            <person name="Sun C."/>
            <person name="Zou P."/>
            <person name="Liu Y."/>
            <person name="Dai S."/>
            <person name="Zhou R."/>
        </authorList>
    </citation>
    <scope>NUCLEOTIDE SEQUENCE [LARGE SCALE GENOMIC DNA]</scope>
</reference>